<dbReference type="InterPro" id="IPR002734">
    <property type="entry name" value="RibDG_C"/>
</dbReference>
<dbReference type="Proteomes" id="UP000000637">
    <property type="component" value="Chromosome"/>
</dbReference>
<gene>
    <name evidence="2" type="ordered locus">AAur_2024</name>
</gene>
<dbReference type="InterPro" id="IPR024072">
    <property type="entry name" value="DHFR-like_dom_sf"/>
</dbReference>
<dbReference type="GO" id="GO:0008703">
    <property type="term" value="F:5-amino-6-(5-phosphoribosylamino)uracil reductase activity"/>
    <property type="evidence" value="ECO:0007669"/>
    <property type="project" value="InterPro"/>
</dbReference>
<sequence>MAASLDGFIASESGDLSWLNNSMGKNEDYGFESTERRTGAYIMGANTFREVSKMGGGSKVPTYVVTHDQTLATKGRTELFSGDLRELVTRIKESIPQDKDICLFGGGGLVTEFVELGLIDELGLSIIPVVLGGGVPFFGRVSQWTTLELLECRHYPSGIVLLNYRLENKGKAPDGG</sequence>
<evidence type="ECO:0000313" key="2">
    <source>
        <dbReference type="EMBL" id="ABM08970.1"/>
    </source>
</evidence>
<dbReference type="PANTHER" id="PTHR38011">
    <property type="entry name" value="DIHYDROFOLATE REDUCTASE FAMILY PROTEIN (AFU_ORTHOLOGUE AFUA_8G06820)"/>
    <property type="match status" value="1"/>
</dbReference>
<organism evidence="2 3">
    <name type="scientific">Paenarthrobacter aurescens (strain TC1)</name>
    <dbReference type="NCBI Taxonomy" id="290340"/>
    <lineage>
        <taxon>Bacteria</taxon>
        <taxon>Bacillati</taxon>
        <taxon>Actinomycetota</taxon>
        <taxon>Actinomycetes</taxon>
        <taxon>Micrococcales</taxon>
        <taxon>Micrococcaceae</taxon>
        <taxon>Paenarthrobacter</taxon>
    </lineage>
</organism>
<dbReference type="STRING" id="290340.AAur_2024"/>
<dbReference type="PANTHER" id="PTHR38011:SF11">
    <property type="entry name" value="2,5-DIAMINO-6-RIBOSYLAMINO-4(3H)-PYRIMIDINONE 5'-PHOSPHATE REDUCTASE"/>
    <property type="match status" value="1"/>
</dbReference>
<reference evidence="2 3" key="1">
    <citation type="journal article" date="2006" name="PLoS Genet.">
        <title>Secrets of soil survival revealed by the genome sequence of Arthrobacter aurescens TC1.</title>
        <authorList>
            <person name="Mongodin E.F."/>
            <person name="Shapir N."/>
            <person name="Daugherty S.C."/>
            <person name="DeBoy R.T."/>
            <person name="Emerson J.B."/>
            <person name="Shvartzbeyn A."/>
            <person name="Radune D."/>
            <person name="Vamathevan J."/>
            <person name="Riggs F."/>
            <person name="Grinberg V."/>
            <person name="Khouri H."/>
            <person name="Wackett L.P."/>
            <person name="Nelson K.E."/>
            <person name="Sadowsky M.J."/>
        </authorList>
    </citation>
    <scope>NUCLEOTIDE SEQUENCE [LARGE SCALE GENOMIC DNA]</scope>
    <source>
        <strain evidence="2 3">TC1</strain>
    </source>
</reference>
<proteinExistence type="predicted"/>
<dbReference type="SUPFAM" id="SSF53597">
    <property type="entry name" value="Dihydrofolate reductase-like"/>
    <property type="match status" value="1"/>
</dbReference>
<keyword evidence="3" id="KW-1185">Reference proteome</keyword>
<dbReference type="EMBL" id="CP000474">
    <property type="protein sequence ID" value="ABM08970.1"/>
    <property type="molecule type" value="Genomic_DNA"/>
</dbReference>
<dbReference type="KEGG" id="aau:AAur_2024"/>
<dbReference type="Gene3D" id="3.40.430.10">
    <property type="entry name" value="Dihydrofolate Reductase, subunit A"/>
    <property type="match status" value="1"/>
</dbReference>
<dbReference type="AlphaFoldDB" id="A1R6A8"/>
<name>A1R6A8_PAEAT</name>
<accession>A1R6A8</accession>
<dbReference type="eggNOG" id="COG0262">
    <property type="taxonomic scope" value="Bacteria"/>
</dbReference>
<evidence type="ECO:0000313" key="3">
    <source>
        <dbReference type="Proteomes" id="UP000000637"/>
    </source>
</evidence>
<dbReference type="GO" id="GO:0009231">
    <property type="term" value="P:riboflavin biosynthetic process"/>
    <property type="evidence" value="ECO:0007669"/>
    <property type="project" value="InterPro"/>
</dbReference>
<feature type="domain" description="Bacterial bifunctional deaminase-reductase C-terminal" evidence="1">
    <location>
        <begin position="1"/>
        <end position="161"/>
    </location>
</feature>
<evidence type="ECO:0000259" key="1">
    <source>
        <dbReference type="Pfam" id="PF01872"/>
    </source>
</evidence>
<dbReference type="HOGENOM" id="CLU_043966_4_3_11"/>
<dbReference type="Pfam" id="PF01872">
    <property type="entry name" value="RibD_C"/>
    <property type="match status" value="1"/>
</dbReference>
<dbReference type="InterPro" id="IPR050765">
    <property type="entry name" value="Riboflavin_Biosynth_HTPR"/>
</dbReference>
<protein>
    <submittedName>
        <fullName evidence="2">Riboflavin biosynthesis protein RibD</fullName>
    </submittedName>
</protein>